<dbReference type="InterPro" id="IPR040256">
    <property type="entry name" value="At4g02000-like"/>
</dbReference>
<dbReference type="Pfam" id="PF14111">
    <property type="entry name" value="DUF4283"/>
    <property type="match status" value="1"/>
</dbReference>
<evidence type="ECO:0000313" key="3">
    <source>
        <dbReference type="Proteomes" id="UP000818029"/>
    </source>
</evidence>
<dbReference type="InterPro" id="IPR025558">
    <property type="entry name" value="DUF4283"/>
</dbReference>
<proteinExistence type="predicted"/>
<protein>
    <recommendedName>
        <fullName evidence="2">DUF4283 domain-containing protein</fullName>
    </recommendedName>
</protein>
<accession>A0A1U8JFV3</accession>
<dbReference type="KEGG" id="ghi:107906619"/>
<dbReference type="PANTHER" id="PTHR31286">
    <property type="entry name" value="GLYCINE-RICH CELL WALL STRUCTURAL PROTEIN 1.8-LIKE"/>
    <property type="match status" value="1"/>
</dbReference>
<dbReference type="RefSeq" id="XP_016689155.2">
    <property type="nucleotide sequence ID" value="XM_016833666.2"/>
</dbReference>
<dbReference type="Proteomes" id="UP000818029">
    <property type="component" value="Chromosome D08"/>
</dbReference>
<keyword evidence="3" id="KW-1185">Reference proteome</keyword>
<evidence type="ECO:0000256" key="1">
    <source>
        <dbReference type="SAM" id="MobiDB-lite"/>
    </source>
</evidence>
<name>A0A1U8JFV3_GOSHI</name>
<organism evidence="3 4">
    <name type="scientific">Gossypium hirsutum</name>
    <name type="common">Upland cotton</name>
    <name type="synonym">Gossypium mexicanum</name>
    <dbReference type="NCBI Taxonomy" id="3635"/>
    <lineage>
        <taxon>Eukaryota</taxon>
        <taxon>Viridiplantae</taxon>
        <taxon>Streptophyta</taxon>
        <taxon>Embryophyta</taxon>
        <taxon>Tracheophyta</taxon>
        <taxon>Spermatophyta</taxon>
        <taxon>Magnoliopsida</taxon>
        <taxon>eudicotyledons</taxon>
        <taxon>Gunneridae</taxon>
        <taxon>Pentapetalae</taxon>
        <taxon>rosids</taxon>
        <taxon>malvids</taxon>
        <taxon>Malvales</taxon>
        <taxon>Malvaceae</taxon>
        <taxon>Malvoideae</taxon>
        <taxon>Gossypium</taxon>
    </lineage>
</organism>
<feature type="compositionally biased region" description="Basic and acidic residues" evidence="1">
    <location>
        <begin position="14"/>
        <end position="33"/>
    </location>
</feature>
<evidence type="ECO:0000313" key="4">
    <source>
        <dbReference type="RefSeq" id="XP_016689155.2"/>
    </source>
</evidence>
<evidence type="ECO:0000259" key="2">
    <source>
        <dbReference type="Pfam" id="PF14111"/>
    </source>
</evidence>
<sequence>MLPTQQISSNDGDGDPHPDSDRNTKKVRFKDNSVEGDTTMAVDPDPQPTMSWKGKLLGGHAIVSDLDRFVPSAESDKDFEFLEGDVNMTIIDGVHAITFSDRIKDILFREMELTVIVKLLGRNIGYNALHNRILFLWKLVNHIHLMDISKGYFLVKFQASNDYNRVLTQGPWIVYGQYLTTQPWTKHFSPSQPYPSVVLAWIRLSSLLRYLYKQKIIEAIGGLIGKVVKLDVQTDNQTRGRFARLAVYLNLEKPLISQIIVDDAVQRVEYEALPTVCFACRKYRHVKETCPSVVTEKTLQFFQTWLINLMMTHRTWWLFLPGVAWMLKQLVQAVERRDWSLGRGCW</sequence>
<reference evidence="4" key="2">
    <citation type="submission" date="2025-08" db="UniProtKB">
        <authorList>
            <consortium name="RefSeq"/>
        </authorList>
    </citation>
    <scope>IDENTIFICATION</scope>
</reference>
<reference evidence="3" key="1">
    <citation type="journal article" date="2020" name="Nat. Genet.">
        <title>Genomic diversifications of five Gossypium allopolyploid species and their impact on cotton improvement.</title>
        <authorList>
            <person name="Chen Z.J."/>
            <person name="Sreedasyam A."/>
            <person name="Ando A."/>
            <person name="Song Q."/>
            <person name="De Santiago L.M."/>
            <person name="Hulse-Kemp A.M."/>
            <person name="Ding M."/>
            <person name="Ye W."/>
            <person name="Kirkbride R.C."/>
            <person name="Jenkins J."/>
            <person name="Plott C."/>
            <person name="Lovell J."/>
            <person name="Lin Y.M."/>
            <person name="Vaughn R."/>
            <person name="Liu B."/>
            <person name="Simpson S."/>
            <person name="Scheffler B.E."/>
            <person name="Wen L."/>
            <person name="Saski C.A."/>
            <person name="Grover C.E."/>
            <person name="Hu G."/>
            <person name="Conover J.L."/>
            <person name="Carlson J.W."/>
            <person name="Shu S."/>
            <person name="Boston L.B."/>
            <person name="Williams M."/>
            <person name="Peterson D.G."/>
            <person name="McGee K."/>
            <person name="Jones D.C."/>
            <person name="Wendel J.F."/>
            <person name="Stelly D.M."/>
            <person name="Grimwood J."/>
            <person name="Schmutz J."/>
        </authorList>
    </citation>
    <scope>NUCLEOTIDE SEQUENCE [LARGE SCALE GENOMIC DNA]</scope>
    <source>
        <strain evidence="3">cv. TM-1</strain>
    </source>
</reference>
<feature type="region of interest" description="Disordered" evidence="1">
    <location>
        <begin position="1"/>
        <end position="47"/>
    </location>
</feature>
<feature type="compositionally biased region" description="Polar residues" evidence="1">
    <location>
        <begin position="1"/>
        <end position="11"/>
    </location>
</feature>
<dbReference type="STRING" id="3635.A0A1U8JFV3"/>
<dbReference type="AlphaFoldDB" id="A0A1U8JFV3"/>
<gene>
    <name evidence="4" type="primary">LOC107906619</name>
</gene>
<dbReference type="PANTHER" id="PTHR31286:SF173">
    <property type="entry name" value="DUF4283 DOMAIN-CONTAINING PROTEIN"/>
    <property type="match status" value="1"/>
</dbReference>
<dbReference type="GeneID" id="107906619"/>
<feature type="domain" description="DUF4283" evidence="2">
    <location>
        <begin position="111"/>
        <end position="192"/>
    </location>
</feature>
<dbReference type="PaxDb" id="3635-A0A1U8JFV3"/>